<dbReference type="PANTHER" id="PTHR11764">
    <property type="entry name" value="TERPENE CYCLASE/MUTASE FAMILY MEMBER"/>
    <property type="match status" value="1"/>
</dbReference>
<dbReference type="GO" id="GO:0005811">
    <property type="term" value="C:lipid droplet"/>
    <property type="evidence" value="ECO:0007669"/>
    <property type="project" value="InterPro"/>
</dbReference>
<sequence length="278" mass="31908">MWKLKIGEGGSWVKTCNGYLGREIWEFDERLGTNEDRAAVERARREFFINRHHKKQNSDLLVRLQLAKENNFDYFKKACPKEKTASAAVQRAVCFFSAIQAKDGHWPGDFDGPIFCTPIPIIVQYVMEMLHILSSEHRKELFRYMYNHQNEDGGWGLHTETPSSMICTALSYTALRLLGEEAYSKEDDEAMYRAREWIHDHGGVTMMPSWGKLILSILGVYDWSGVNPMPPELFLLPSWLPIHPGMRRRASRVIVAAINLGFDAQLNSCCPTRHTSGR</sequence>
<dbReference type="GO" id="GO:0016104">
    <property type="term" value="P:triterpenoid biosynthetic process"/>
    <property type="evidence" value="ECO:0007669"/>
    <property type="project" value="InterPro"/>
</dbReference>
<dbReference type="GO" id="GO:0016866">
    <property type="term" value="F:intramolecular transferase activity"/>
    <property type="evidence" value="ECO:0007669"/>
    <property type="project" value="InterPro"/>
</dbReference>
<dbReference type="InterPro" id="IPR018333">
    <property type="entry name" value="Squalene_cyclase"/>
</dbReference>
<evidence type="ECO:0000259" key="1">
    <source>
        <dbReference type="Pfam" id="PF13249"/>
    </source>
</evidence>
<accession>A0A833QW66</accession>
<evidence type="ECO:0000313" key="2">
    <source>
        <dbReference type="EMBL" id="KAF3336515.1"/>
    </source>
</evidence>
<organism evidence="2 3">
    <name type="scientific">Carex littledalei</name>
    <dbReference type="NCBI Taxonomy" id="544730"/>
    <lineage>
        <taxon>Eukaryota</taxon>
        <taxon>Viridiplantae</taxon>
        <taxon>Streptophyta</taxon>
        <taxon>Embryophyta</taxon>
        <taxon>Tracheophyta</taxon>
        <taxon>Spermatophyta</taxon>
        <taxon>Magnoliopsida</taxon>
        <taxon>Liliopsida</taxon>
        <taxon>Poales</taxon>
        <taxon>Cyperaceae</taxon>
        <taxon>Cyperoideae</taxon>
        <taxon>Cariceae</taxon>
        <taxon>Carex</taxon>
        <taxon>Carex subgen. Euthyceras</taxon>
    </lineage>
</organism>
<dbReference type="AlphaFoldDB" id="A0A833QW66"/>
<dbReference type="OrthoDB" id="685449at2759"/>
<dbReference type="Gene3D" id="1.50.10.20">
    <property type="match status" value="1"/>
</dbReference>
<comment type="caution">
    <text evidence="2">The sequence shown here is derived from an EMBL/GenBank/DDBJ whole genome shotgun (WGS) entry which is preliminary data.</text>
</comment>
<keyword evidence="3" id="KW-1185">Reference proteome</keyword>
<dbReference type="SUPFAM" id="SSF48239">
    <property type="entry name" value="Terpenoid cyclases/Protein prenyltransferases"/>
    <property type="match status" value="1"/>
</dbReference>
<dbReference type="Pfam" id="PF13249">
    <property type="entry name" value="SQHop_cyclase_N"/>
    <property type="match status" value="1"/>
</dbReference>
<reference evidence="2" key="1">
    <citation type="submission" date="2020-01" db="EMBL/GenBank/DDBJ databases">
        <title>Genome sequence of Kobresia littledalei, the first chromosome-level genome in the family Cyperaceae.</title>
        <authorList>
            <person name="Qu G."/>
        </authorList>
    </citation>
    <scope>NUCLEOTIDE SEQUENCE</scope>
    <source>
        <strain evidence="2">C.B.Clarke</strain>
        <tissue evidence="2">Leaf</tissue>
    </source>
</reference>
<proteinExistence type="predicted"/>
<dbReference type="Proteomes" id="UP000623129">
    <property type="component" value="Unassembled WGS sequence"/>
</dbReference>
<gene>
    <name evidence="2" type="ORF">FCM35_KLT19101</name>
</gene>
<dbReference type="InterPro" id="IPR008930">
    <property type="entry name" value="Terpenoid_cyclase/PrenylTrfase"/>
</dbReference>
<name>A0A833QW66_9POAL</name>
<dbReference type="InterPro" id="IPR032697">
    <property type="entry name" value="SQ_cyclase_N"/>
</dbReference>
<dbReference type="EMBL" id="SWLB01000007">
    <property type="protein sequence ID" value="KAF3336515.1"/>
    <property type="molecule type" value="Genomic_DNA"/>
</dbReference>
<dbReference type="PANTHER" id="PTHR11764:SF17">
    <property type="entry name" value="TERPENE CYCLASE_MUTASE FAMILY MEMBER"/>
    <property type="match status" value="1"/>
</dbReference>
<feature type="domain" description="Squalene cyclase N-terminal" evidence="1">
    <location>
        <begin position="90"/>
        <end position="261"/>
    </location>
</feature>
<evidence type="ECO:0000313" key="3">
    <source>
        <dbReference type="Proteomes" id="UP000623129"/>
    </source>
</evidence>
<protein>
    <submittedName>
        <fullName evidence="2">Cycloartenol Synthase-like protein</fullName>
    </submittedName>
</protein>